<keyword evidence="5" id="KW-0777">Teichoic acid biosynthesis</keyword>
<evidence type="ECO:0000256" key="6">
    <source>
        <dbReference type="ARBA" id="ARBA00023136"/>
    </source>
</evidence>
<evidence type="ECO:0000256" key="3">
    <source>
        <dbReference type="ARBA" id="ARBA00022475"/>
    </source>
</evidence>
<evidence type="ECO:0000256" key="2">
    <source>
        <dbReference type="ARBA" id="ARBA00010488"/>
    </source>
</evidence>
<feature type="region of interest" description="Disordered" evidence="7">
    <location>
        <begin position="19"/>
        <end position="43"/>
    </location>
</feature>
<evidence type="ECO:0000256" key="4">
    <source>
        <dbReference type="ARBA" id="ARBA00022679"/>
    </source>
</evidence>
<feature type="non-terminal residue" evidence="8">
    <location>
        <position position="1"/>
    </location>
</feature>
<sequence>RRPAPGHTVRVLPDALAAARPVPDDGGSHHGAPGDTAPHAPAHSSTWEAALALPGGATALIACSPTLAPLALPPVRGRELVAAGTAAGHLVVHDRVPQPYADRVVWRVDGTLLLAGTLPAAAPPATELVLAHTAHAAEWAFPVTHDGERFHCALPLAALPSPGGPLPLPAGHWALRLRAVGGATPDVPVRFAPSVLDGLPASRAVRGKPFTLDRRDHDEVFLATGATLPVTDRGPYRRRVLRETHYPLHRGRPLRDAILYSSFGGRTYGDSPRAVHEELVRRGIGAEHLWAVRDGQTAVPDTARAVVVGSAEWHGALAHSRWVVANTQLPGFFRRRQGQLVVQTWHGTPLKRIGADSAGSHGPSHPEAARQWSVLLSPNAHSTPVLREALGFPGEPLESGLPRTDAFFAPDRAERAAAVRARLGVDDGRTVVLYAPTVRGHLAYDRHHHRLHLPLDLDAARRALGDDHALLVRGHPLVADRLPAHHAPFAVDVTAYPDATDLLLAADVLVTDYSSLAADFANTGRPMLFLTPDLPYYRDTLRGFTVDFEAVAPGPQLGSTGELIDALGDLDAVARAGAGAYGRFREAFCHRDDGAAAARAADLMLR</sequence>
<keyword evidence="6" id="KW-0472">Membrane</keyword>
<dbReference type="Gene3D" id="3.40.50.11820">
    <property type="match status" value="1"/>
</dbReference>
<dbReference type="InterPro" id="IPR043148">
    <property type="entry name" value="TagF_C"/>
</dbReference>
<evidence type="ECO:0000313" key="8">
    <source>
        <dbReference type="EMBL" id="TSB40265.1"/>
    </source>
</evidence>
<keyword evidence="3" id="KW-1003">Cell membrane</keyword>
<proteinExistence type="inferred from homology"/>
<evidence type="ECO:0000256" key="7">
    <source>
        <dbReference type="SAM" id="MobiDB-lite"/>
    </source>
</evidence>
<dbReference type="InterPro" id="IPR051612">
    <property type="entry name" value="Teichoic_Acid_Biosynth"/>
</dbReference>
<dbReference type="PANTHER" id="PTHR37316:SF3">
    <property type="entry name" value="TEICHOIC ACID GLYCEROL-PHOSPHATE TRANSFERASE"/>
    <property type="match status" value="1"/>
</dbReference>
<protein>
    <submittedName>
        <fullName evidence="8">CDP-glycerol:glycerophosphate glycerophosphotransferase</fullName>
    </submittedName>
</protein>
<reference evidence="8 9" key="1">
    <citation type="submission" date="2019-07" db="EMBL/GenBank/DDBJ databases">
        <title>Draft genome for Streptomyces benahoarensis MZ03-48.</title>
        <authorList>
            <person name="Gonzalez-Pimentel J.L."/>
        </authorList>
    </citation>
    <scope>NUCLEOTIDE SEQUENCE [LARGE SCALE GENOMIC DNA]</scope>
    <source>
        <strain evidence="8 9">MZ03-48</strain>
    </source>
</reference>
<comment type="caution">
    <text evidence="8">The sequence shown here is derived from an EMBL/GenBank/DDBJ whole genome shotgun (WGS) entry which is preliminary data.</text>
</comment>
<dbReference type="AlphaFoldDB" id="A0A553ZFP0"/>
<dbReference type="GO" id="GO:0047355">
    <property type="term" value="F:CDP-glycerol glycerophosphotransferase activity"/>
    <property type="evidence" value="ECO:0007669"/>
    <property type="project" value="InterPro"/>
</dbReference>
<evidence type="ECO:0000256" key="5">
    <source>
        <dbReference type="ARBA" id="ARBA00022944"/>
    </source>
</evidence>
<dbReference type="InterPro" id="IPR043149">
    <property type="entry name" value="TagF_N"/>
</dbReference>
<organism evidence="8 9">
    <name type="scientific">Streptomyces benahoarensis</name>
    <dbReference type="NCBI Taxonomy" id="2595054"/>
    <lineage>
        <taxon>Bacteria</taxon>
        <taxon>Bacillati</taxon>
        <taxon>Actinomycetota</taxon>
        <taxon>Actinomycetes</taxon>
        <taxon>Kitasatosporales</taxon>
        <taxon>Streptomycetaceae</taxon>
        <taxon>Streptomyces</taxon>
    </lineage>
</organism>
<dbReference type="SUPFAM" id="SSF53756">
    <property type="entry name" value="UDP-Glycosyltransferase/glycogen phosphorylase"/>
    <property type="match status" value="1"/>
</dbReference>
<dbReference type="EMBL" id="VKLS01000147">
    <property type="protein sequence ID" value="TSB40265.1"/>
    <property type="molecule type" value="Genomic_DNA"/>
</dbReference>
<dbReference type="RefSeq" id="WP_185993972.1">
    <property type="nucleotide sequence ID" value="NZ_VKLS01000147.1"/>
</dbReference>
<dbReference type="PANTHER" id="PTHR37316">
    <property type="entry name" value="TEICHOIC ACID GLYCEROL-PHOSPHATE PRIMASE"/>
    <property type="match status" value="1"/>
</dbReference>
<dbReference type="InterPro" id="IPR007554">
    <property type="entry name" value="Glycerophosphate_synth"/>
</dbReference>
<name>A0A553ZFP0_9ACTN</name>
<comment type="subcellular location">
    <subcellularLocation>
        <location evidence="1">Cell membrane</location>
        <topology evidence="1">Peripheral membrane protein</topology>
    </subcellularLocation>
</comment>
<dbReference type="GO" id="GO:0005886">
    <property type="term" value="C:plasma membrane"/>
    <property type="evidence" value="ECO:0007669"/>
    <property type="project" value="UniProtKB-SubCell"/>
</dbReference>
<dbReference type="Gene3D" id="3.40.50.12580">
    <property type="match status" value="1"/>
</dbReference>
<dbReference type="GO" id="GO:0019350">
    <property type="term" value="P:teichoic acid biosynthetic process"/>
    <property type="evidence" value="ECO:0007669"/>
    <property type="project" value="UniProtKB-KW"/>
</dbReference>
<comment type="similarity">
    <text evidence="2">Belongs to the CDP-glycerol glycerophosphotransferase family.</text>
</comment>
<evidence type="ECO:0000256" key="1">
    <source>
        <dbReference type="ARBA" id="ARBA00004202"/>
    </source>
</evidence>
<dbReference type="Proteomes" id="UP000320888">
    <property type="component" value="Unassembled WGS sequence"/>
</dbReference>
<evidence type="ECO:0000313" key="9">
    <source>
        <dbReference type="Proteomes" id="UP000320888"/>
    </source>
</evidence>
<dbReference type="Pfam" id="PF04464">
    <property type="entry name" value="Glyphos_transf"/>
    <property type="match status" value="1"/>
</dbReference>
<accession>A0A553ZFP0</accession>
<keyword evidence="4 8" id="KW-0808">Transferase</keyword>
<gene>
    <name evidence="8" type="ORF">FNZ23_14175</name>
</gene>
<keyword evidence="9" id="KW-1185">Reference proteome</keyword>